<dbReference type="PRINTS" id="PR01035">
    <property type="entry name" value="TCRTETA"/>
</dbReference>
<feature type="domain" description="Major facilitator superfamily (MFS) profile" evidence="8">
    <location>
        <begin position="27"/>
        <end position="427"/>
    </location>
</feature>
<feature type="transmembrane region" description="Helical" evidence="7">
    <location>
        <begin position="163"/>
        <end position="185"/>
    </location>
</feature>
<feature type="transmembrane region" description="Helical" evidence="7">
    <location>
        <begin position="395"/>
        <end position="419"/>
    </location>
</feature>
<evidence type="ECO:0000259" key="8">
    <source>
        <dbReference type="PROSITE" id="PS50850"/>
    </source>
</evidence>
<dbReference type="Proteomes" id="UP000228503">
    <property type="component" value="Unassembled WGS sequence"/>
</dbReference>
<comment type="similarity">
    <text evidence="2">Belongs to the major facilitator superfamily. TCR/Tet family.</text>
</comment>
<dbReference type="PROSITE" id="PS00216">
    <property type="entry name" value="SUGAR_TRANSPORT_1"/>
    <property type="match status" value="1"/>
</dbReference>
<evidence type="ECO:0000313" key="9">
    <source>
        <dbReference type="EMBL" id="PIZ62444.1"/>
    </source>
</evidence>
<evidence type="ECO:0000256" key="2">
    <source>
        <dbReference type="ARBA" id="ARBA00007520"/>
    </source>
</evidence>
<sequence>MGGHFYFGLTGQKDEKNDTINISMKREFIPLLLLTFVNTLNFSILIPILPFIIKAYGGGTVMYGVILSTYPFFQFFAAPILGTLSDRYGRRPILLISQTGTMLSWVIFALSYFVPHITIGMISIPVVVIMLARIADGITGGNNAVANAYLSDITTHEEKTKTFGLMGGVVGLGLIVGPVIGGLTMSSSLGYLAPILLTLAISIATLIIMVKYLPESLPVEKRASFVKMSWIKELQFLPKIKKYSKNRQIKYLFFLRGMFLFVLNSFSSIFVLFLIDTFAFDSAKVGLLFVVIGVFLIINQTLVTSWLSKRIGDLKTFVLGQMALVVSQLLFVFVSNFILFLPLIYLNNFGISVSMPTFKSLISKAVDKSKQGEIMGIDESFSSASAAIAPLIATWFYAVIGKYVFVLQALMLLVSIVFFEAKRGWKKTTYSTPQE</sequence>
<dbReference type="AlphaFoldDB" id="A0A2M7TXA8"/>
<dbReference type="InterPro" id="IPR005829">
    <property type="entry name" value="Sugar_transporter_CS"/>
</dbReference>
<dbReference type="InterPro" id="IPR011701">
    <property type="entry name" value="MFS"/>
</dbReference>
<feature type="transmembrane region" description="Helical" evidence="7">
    <location>
        <begin position="93"/>
        <end position="111"/>
    </location>
</feature>
<comment type="caution">
    <text evidence="9">The sequence shown here is derived from an EMBL/GenBank/DDBJ whole genome shotgun (WGS) entry which is preliminary data.</text>
</comment>
<feature type="transmembrane region" description="Helical" evidence="7">
    <location>
        <begin position="287"/>
        <end position="307"/>
    </location>
</feature>
<evidence type="ECO:0000256" key="6">
    <source>
        <dbReference type="ARBA" id="ARBA00023136"/>
    </source>
</evidence>
<dbReference type="PROSITE" id="PS50850">
    <property type="entry name" value="MFS"/>
    <property type="match status" value="1"/>
</dbReference>
<reference evidence="10" key="1">
    <citation type="submission" date="2017-09" db="EMBL/GenBank/DDBJ databases">
        <title>Depth-based differentiation of microbial function through sediment-hosted aquifers and enrichment of novel symbionts in the deep terrestrial subsurface.</title>
        <authorList>
            <person name="Probst A.J."/>
            <person name="Ladd B."/>
            <person name="Jarett J.K."/>
            <person name="Geller-Mcgrath D.E."/>
            <person name="Sieber C.M.K."/>
            <person name="Emerson J.B."/>
            <person name="Anantharaman K."/>
            <person name="Thomas B.C."/>
            <person name="Malmstrom R."/>
            <person name="Stieglmeier M."/>
            <person name="Klingl A."/>
            <person name="Woyke T."/>
            <person name="Ryan C.M."/>
            <person name="Banfield J.F."/>
        </authorList>
    </citation>
    <scope>NUCLEOTIDE SEQUENCE [LARGE SCALE GENOMIC DNA]</scope>
</reference>
<evidence type="ECO:0000256" key="7">
    <source>
        <dbReference type="SAM" id="Phobius"/>
    </source>
</evidence>
<dbReference type="PANTHER" id="PTHR23504:SF15">
    <property type="entry name" value="MAJOR FACILITATOR SUPERFAMILY (MFS) PROFILE DOMAIN-CONTAINING PROTEIN"/>
    <property type="match status" value="1"/>
</dbReference>
<proteinExistence type="inferred from homology"/>
<organism evidence="9 10">
    <name type="scientific">Candidatus Roizmanbacteria bacterium CG_4_10_14_0_2_um_filter_39_13</name>
    <dbReference type="NCBI Taxonomy" id="1974825"/>
    <lineage>
        <taxon>Bacteria</taxon>
        <taxon>Candidatus Roizmaniibacteriota</taxon>
    </lineage>
</organism>
<evidence type="ECO:0000256" key="5">
    <source>
        <dbReference type="ARBA" id="ARBA00022989"/>
    </source>
</evidence>
<feature type="transmembrane region" description="Helical" evidence="7">
    <location>
        <begin position="61"/>
        <end position="81"/>
    </location>
</feature>
<dbReference type="EMBL" id="PFOB01000055">
    <property type="protein sequence ID" value="PIZ62444.1"/>
    <property type="molecule type" value="Genomic_DNA"/>
</dbReference>
<dbReference type="Pfam" id="PF07690">
    <property type="entry name" value="MFS_1"/>
    <property type="match status" value="1"/>
</dbReference>
<protein>
    <recommendedName>
        <fullName evidence="8">Major facilitator superfamily (MFS) profile domain-containing protein</fullName>
    </recommendedName>
</protein>
<keyword evidence="6 7" id="KW-0472">Membrane</keyword>
<name>A0A2M7TXA8_9BACT</name>
<keyword evidence="3" id="KW-0813">Transport</keyword>
<feature type="transmembrane region" description="Helical" evidence="7">
    <location>
        <begin position="117"/>
        <end position="135"/>
    </location>
</feature>
<keyword evidence="5 7" id="KW-1133">Transmembrane helix</keyword>
<feature type="transmembrane region" description="Helical" evidence="7">
    <location>
        <begin position="28"/>
        <end position="49"/>
    </location>
</feature>
<evidence type="ECO:0000256" key="4">
    <source>
        <dbReference type="ARBA" id="ARBA00022692"/>
    </source>
</evidence>
<dbReference type="SUPFAM" id="SSF103473">
    <property type="entry name" value="MFS general substrate transporter"/>
    <property type="match status" value="1"/>
</dbReference>
<feature type="transmembrane region" description="Helical" evidence="7">
    <location>
        <begin position="251"/>
        <end position="275"/>
    </location>
</feature>
<comment type="subcellular location">
    <subcellularLocation>
        <location evidence="1">Membrane</location>
        <topology evidence="1">Multi-pass membrane protein</topology>
    </subcellularLocation>
</comment>
<keyword evidence="4 7" id="KW-0812">Transmembrane</keyword>
<dbReference type="GO" id="GO:0016020">
    <property type="term" value="C:membrane"/>
    <property type="evidence" value="ECO:0007669"/>
    <property type="project" value="UniProtKB-SubCell"/>
</dbReference>
<evidence type="ECO:0000256" key="3">
    <source>
        <dbReference type="ARBA" id="ARBA00022448"/>
    </source>
</evidence>
<dbReference type="GO" id="GO:0022857">
    <property type="term" value="F:transmembrane transporter activity"/>
    <property type="evidence" value="ECO:0007669"/>
    <property type="project" value="InterPro"/>
</dbReference>
<evidence type="ECO:0000313" key="10">
    <source>
        <dbReference type="Proteomes" id="UP000228503"/>
    </source>
</evidence>
<accession>A0A2M7TXA8</accession>
<feature type="transmembrane region" description="Helical" evidence="7">
    <location>
        <begin position="191"/>
        <end position="213"/>
    </location>
</feature>
<dbReference type="PANTHER" id="PTHR23504">
    <property type="entry name" value="MAJOR FACILITATOR SUPERFAMILY DOMAIN-CONTAINING PROTEIN 10"/>
    <property type="match status" value="1"/>
</dbReference>
<dbReference type="InterPro" id="IPR020846">
    <property type="entry name" value="MFS_dom"/>
</dbReference>
<dbReference type="InterPro" id="IPR001958">
    <property type="entry name" value="Tet-R_TetA/multi-R_MdtG-like"/>
</dbReference>
<dbReference type="InterPro" id="IPR036259">
    <property type="entry name" value="MFS_trans_sf"/>
</dbReference>
<dbReference type="Gene3D" id="1.20.1250.20">
    <property type="entry name" value="MFS general substrate transporter like domains"/>
    <property type="match status" value="1"/>
</dbReference>
<feature type="transmembrane region" description="Helical" evidence="7">
    <location>
        <begin position="319"/>
        <end position="345"/>
    </location>
</feature>
<gene>
    <name evidence="9" type="ORF">COY16_04330</name>
</gene>
<evidence type="ECO:0000256" key="1">
    <source>
        <dbReference type="ARBA" id="ARBA00004141"/>
    </source>
</evidence>